<sequence>MSKFVSPTVRGQVTIPTDVRKKLQITPKTKFKVYVEDNKVVFEPVSTIDLLLRDLENEARAKGYTREELEKEIDTVREKLMNELY</sequence>
<dbReference type="SMART" id="SM00966">
    <property type="entry name" value="SpoVT_AbrB"/>
    <property type="match status" value="1"/>
</dbReference>
<evidence type="ECO:0000313" key="3">
    <source>
        <dbReference type="EMBL" id="EEG76219.1"/>
    </source>
</evidence>
<dbReference type="OrthoDB" id="9811597at2"/>
<protein>
    <recommendedName>
        <fullName evidence="2">SpoVT-AbrB domain-containing protein</fullName>
    </recommendedName>
</protein>
<proteinExistence type="predicted"/>
<feature type="domain" description="SpoVT-AbrB" evidence="2">
    <location>
        <begin position="2"/>
        <end position="47"/>
    </location>
</feature>
<organism evidence="3 4">
    <name type="scientific">Dethiobacter alkaliphilus AHT 1</name>
    <dbReference type="NCBI Taxonomy" id="555088"/>
    <lineage>
        <taxon>Bacteria</taxon>
        <taxon>Bacillati</taxon>
        <taxon>Bacillota</taxon>
        <taxon>Dethiobacteria</taxon>
        <taxon>Dethiobacterales</taxon>
        <taxon>Dethiobacteraceae</taxon>
        <taxon>Dethiobacter</taxon>
    </lineage>
</organism>
<dbReference type="PROSITE" id="PS51740">
    <property type="entry name" value="SPOVT_ABRB"/>
    <property type="match status" value="1"/>
</dbReference>
<reference evidence="3 4" key="1">
    <citation type="submission" date="2009-02" db="EMBL/GenBank/DDBJ databases">
        <title>Sequencing of the draft genome and assembly of Dethiobacter alkaliphilus AHT 1.</title>
        <authorList>
            <consortium name="US DOE Joint Genome Institute (JGI-PGF)"/>
            <person name="Lucas S."/>
            <person name="Copeland A."/>
            <person name="Lapidus A."/>
            <person name="Glavina del Rio T."/>
            <person name="Dalin E."/>
            <person name="Tice H."/>
            <person name="Bruce D."/>
            <person name="Goodwin L."/>
            <person name="Pitluck S."/>
            <person name="Larimer F."/>
            <person name="Land M.L."/>
            <person name="Hauser L."/>
            <person name="Muyzer G."/>
        </authorList>
    </citation>
    <scope>NUCLEOTIDE SEQUENCE [LARGE SCALE GENOMIC DNA]</scope>
    <source>
        <strain evidence="3 4">AHT 1</strain>
    </source>
</reference>
<dbReference type="eggNOG" id="COG2002">
    <property type="taxonomic scope" value="Bacteria"/>
</dbReference>
<name>C0GKA4_DETAL</name>
<evidence type="ECO:0000313" key="4">
    <source>
        <dbReference type="Proteomes" id="UP000006443"/>
    </source>
</evidence>
<evidence type="ECO:0000259" key="2">
    <source>
        <dbReference type="PROSITE" id="PS51740"/>
    </source>
</evidence>
<keyword evidence="4" id="KW-1185">Reference proteome</keyword>
<dbReference type="Pfam" id="PF04014">
    <property type="entry name" value="MazE_antitoxin"/>
    <property type="match status" value="1"/>
</dbReference>
<dbReference type="RefSeq" id="WP_008518777.1">
    <property type="nucleotide sequence ID" value="NZ_ACJM01000022.1"/>
</dbReference>
<dbReference type="InterPro" id="IPR007159">
    <property type="entry name" value="SpoVT-AbrB_dom"/>
</dbReference>
<dbReference type="Proteomes" id="UP000006443">
    <property type="component" value="Unassembled WGS sequence"/>
</dbReference>
<evidence type="ECO:0000256" key="1">
    <source>
        <dbReference type="PROSITE-ProRule" id="PRU01076"/>
    </source>
</evidence>
<dbReference type="NCBIfam" id="TIGR01439">
    <property type="entry name" value="lp_hng_hel_AbrB"/>
    <property type="match status" value="1"/>
</dbReference>
<dbReference type="Gene3D" id="2.10.260.10">
    <property type="match status" value="1"/>
</dbReference>
<dbReference type="GO" id="GO:0003677">
    <property type="term" value="F:DNA binding"/>
    <property type="evidence" value="ECO:0007669"/>
    <property type="project" value="UniProtKB-UniRule"/>
</dbReference>
<gene>
    <name evidence="3" type="ORF">DealDRAFT_2913</name>
</gene>
<keyword evidence="1" id="KW-0238">DNA-binding</keyword>
<accession>C0GKA4</accession>
<dbReference type="InterPro" id="IPR037914">
    <property type="entry name" value="SpoVT-AbrB_sf"/>
</dbReference>
<dbReference type="AlphaFoldDB" id="C0GKA4"/>
<dbReference type="STRING" id="555088.DealDRAFT_2913"/>
<comment type="caution">
    <text evidence="3">The sequence shown here is derived from an EMBL/GenBank/DDBJ whole genome shotgun (WGS) entry which is preliminary data.</text>
</comment>
<dbReference type="EMBL" id="ACJM01000022">
    <property type="protein sequence ID" value="EEG76219.1"/>
    <property type="molecule type" value="Genomic_DNA"/>
</dbReference>
<dbReference type="SUPFAM" id="SSF89447">
    <property type="entry name" value="AbrB/MazE/MraZ-like"/>
    <property type="match status" value="1"/>
</dbReference>